<keyword evidence="2" id="KW-0418">Kinase</keyword>
<dbReference type="InterPro" id="IPR019293">
    <property type="entry name" value="ThiN"/>
</dbReference>
<dbReference type="EC" id="2.7.4.7" evidence="2"/>
<comment type="caution">
    <text evidence="2">The sequence shown here is derived from an EMBL/GenBank/DDBJ whole genome shotgun (WGS) entry which is preliminary data.</text>
</comment>
<gene>
    <name evidence="2" type="ORF">ASZ90_012121</name>
</gene>
<dbReference type="InterPro" id="IPR036409">
    <property type="entry name" value="Aldolase_II/adducin_N_sf"/>
</dbReference>
<dbReference type="SUPFAM" id="SSF53639">
    <property type="entry name" value="AraD/HMP-PK domain-like"/>
    <property type="match status" value="1"/>
</dbReference>
<dbReference type="AlphaFoldDB" id="A0A0W8FBA8"/>
<dbReference type="GO" id="GO:0004789">
    <property type="term" value="F:thiamine-phosphate diphosphorylase activity"/>
    <property type="evidence" value="ECO:0007669"/>
    <property type="project" value="UniProtKB-EC"/>
</dbReference>
<proteinExistence type="predicted"/>
<dbReference type="EMBL" id="LNQE01001395">
    <property type="protein sequence ID" value="KUG18182.1"/>
    <property type="molecule type" value="Genomic_DNA"/>
</dbReference>
<dbReference type="Pfam" id="PF10120">
    <property type="entry name" value="ThiN"/>
    <property type="match status" value="1"/>
</dbReference>
<dbReference type="Gene3D" id="3.40.225.10">
    <property type="entry name" value="Class II aldolase/adducin N-terminal domain"/>
    <property type="match status" value="1"/>
</dbReference>
<evidence type="ECO:0000259" key="1">
    <source>
        <dbReference type="Pfam" id="PF10120"/>
    </source>
</evidence>
<accession>A0A0W8FBA8</accession>
<sequence length="203" mass="21540">MGPVNQSAALRVEASRYRVLRDLEVAVDLLENSHELFDLMLKGGAGPAMAIPGARCPEDVAALVGGLTKIEERVCRFGGFRFGGRSDSASVILAAMKIDPLAKAAIDLEPKALLSCRELGLPIIDRARLDELAAIGQCHLKGEEELSEGEGSALLPAAIWDEGVLGKEPRLYLLGASASLLVELLASLPASRAWGILEDDSKI</sequence>
<reference evidence="2" key="1">
    <citation type="journal article" date="2015" name="Proc. Natl. Acad. Sci. U.S.A.">
        <title>Networks of energetic and metabolic interactions define dynamics in microbial communities.</title>
        <authorList>
            <person name="Embree M."/>
            <person name="Liu J.K."/>
            <person name="Al-Bassam M.M."/>
            <person name="Zengler K."/>
        </authorList>
    </citation>
    <scope>NUCLEOTIDE SEQUENCE</scope>
</reference>
<evidence type="ECO:0000313" key="2">
    <source>
        <dbReference type="EMBL" id="KUG18182.1"/>
    </source>
</evidence>
<feature type="domain" description="Thiamine-phosphate synthase ThiN" evidence="1">
    <location>
        <begin position="23"/>
        <end position="185"/>
    </location>
</feature>
<keyword evidence="2" id="KW-0808">Transferase</keyword>
<dbReference type="GO" id="GO:0008972">
    <property type="term" value="F:phosphomethylpyrimidine kinase activity"/>
    <property type="evidence" value="ECO:0007669"/>
    <property type="project" value="UniProtKB-EC"/>
</dbReference>
<organism evidence="2">
    <name type="scientific">hydrocarbon metagenome</name>
    <dbReference type="NCBI Taxonomy" id="938273"/>
    <lineage>
        <taxon>unclassified sequences</taxon>
        <taxon>metagenomes</taxon>
        <taxon>ecological metagenomes</taxon>
    </lineage>
</organism>
<dbReference type="EC" id="2.5.1.3" evidence="2"/>
<name>A0A0W8FBA8_9ZZZZ</name>
<protein>
    <submittedName>
        <fullName evidence="2">Phosphomethylpyrimidine kinase / thiamin-phosphate synthase thin</fullName>
        <ecNumber evidence="2">2.5.1.3</ecNumber>
        <ecNumber evidence="2">2.7.4.7</ecNumber>
    </submittedName>
</protein>